<dbReference type="InterPro" id="IPR050518">
    <property type="entry name" value="Rpo3/RPB3_RNA_Pol_subunit"/>
</dbReference>
<keyword evidence="10" id="KW-1185">Reference proteome</keyword>
<feature type="domain" description="DNA-directed RNA polymerase RpoA/D/Rpb3-type" evidence="8">
    <location>
        <begin position="74"/>
        <end position="343"/>
    </location>
</feature>
<dbReference type="Pfam" id="PF01000">
    <property type="entry name" value="RNA_pol_A_bac"/>
    <property type="match status" value="1"/>
</dbReference>
<sequence>MSDKSKLLSRTNGLPDKNLENKRTRVTVTNPGTENPRGTYYSGAYTSLGYDNSFNLESFKDNFSINILSEKPYELVFEMIGVDAPIANALRRILIAEVPTMAIEKVYIINNTSLIQDEVLAHRLGLIPIKVDPRKFNFKLPNKEYTADDTLIFSLKVKCEKLADGTIVNGTALSKHLQWMPTEDQQEMFGSDPMDHPRPFDDDIPIMKLKPGQTIEVQCYCEKNIGREHIKWSPVCTASYRLLPSITVDPSVKGEKAKILQSKCPQKVFDIEDSGQIYAARPLDCTMCRECIRDPEFEPKVKLERIRDHFIFSIESTGALTSRELFQEALKIFVEKCNIIETSLNKLNN</sequence>
<dbReference type="GO" id="GO:0003677">
    <property type="term" value="F:DNA binding"/>
    <property type="evidence" value="ECO:0007669"/>
    <property type="project" value="InterPro"/>
</dbReference>
<evidence type="ECO:0000313" key="10">
    <source>
        <dbReference type="Proteomes" id="UP000076078"/>
    </source>
</evidence>
<dbReference type="InterPro" id="IPR036603">
    <property type="entry name" value="RBP11-like"/>
</dbReference>
<dbReference type="GO" id="GO:0005736">
    <property type="term" value="C:RNA polymerase I complex"/>
    <property type="evidence" value="ECO:0007669"/>
    <property type="project" value="TreeGrafter"/>
</dbReference>
<dbReference type="FunCoup" id="A0A152A5F4">
    <property type="interactions" value="491"/>
</dbReference>
<dbReference type="AlphaFoldDB" id="A0A152A5F4"/>
<dbReference type="STRING" id="361077.A0A152A5F4"/>
<dbReference type="PANTHER" id="PTHR11800:SF13">
    <property type="entry name" value="DNA-DIRECTED RNA POLYMERASES I AND III SUBUNIT RPAC1"/>
    <property type="match status" value="1"/>
</dbReference>
<keyword evidence="4" id="KW-0804">Transcription</keyword>
<dbReference type="GO" id="GO:0006351">
    <property type="term" value="P:DNA-templated transcription"/>
    <property type="evidence" value="ECO:0007669"/>
    <property type="project" value="InterPro"/>
</dbReference>
<dbReference type="HAMAP" id="MF_00320">
    <property type="entry name" value="RNApol_arch_Rpo3"/>
    <property type="match status" value="1"/>
</dbReference>
<reference evidence="9 10" key="1">
    <citation type="submission" date="2015-12" db="EMBL/GenBank/DDBJ databases">
        <title>Dictyostelia acquired genes for synthesis and detection of signals that induce cell-type specialization by lateral gene transfer from prokaryotes.</title>
        <authorList>
            <person name="Gloeckner G."/>
            <person name="Schaap P."/>
        </authorList>
    </citation>
    <scope>NUCLEOTIDE SEQUENCE [LARGE SCALE GENOMIC DNA]</scope>
    <source>
        <strain evidence="9 10">TK</strain>
    </source>
</reference>
<dbReference type="SUPFAM" id="SSF56553">
    <property type="entry name" value="Insert subdomain of RNA polymerase alpha subunit"/>
    <property type="match status" value="1"/>
</dbReference>
<evidence type="ECO:0000259" key="8">
    <source>
        <dbReference type="SMART" id="SM00662"/>
    </source>
</evidence>
<evidence type="ECO:0000256" key="2">
    <source>
        <dbReference type="ARBA" id="ARBA00022083"/>
    </source>
</evidence>
<dbReference type="EMBL" id="LODT01000006">
    <property type="protein sequence ID" value="KYR01464.1"/>
    <property type="molecule type" value="Genomic_DNA"/>
</dbReference>
<evidence type="ECO:0000256" key="1">
    <source>
        <dbReference type="ARBA" id="ARBA00004123"/>
    </source>
</evidence>
<dbReference type="CDD" id="cd07032">
    <property type="entry name" value="RNAP_I_II_AC40"/>
    <property type="match status" value="1"/>
</dbReference>
<dbReference type="GO" id="GO:0003899">
    <property type="term" value="F:DNA-directed RNA polymerase activity"/>
    <property type="evidence" value="ECO:0007669"/>
    <property type="project" value="InterPro"/>
</dbReference>
<comment type="subcellular location">
    <subcellularLocation>
        <location evidence="1">Nucleus</location>
    </subcellularLocation>
</comment>
<evidence type="ECO:0000313" key="9">
    <source>
        <dbReference type="EMBL" id="KYR01464.1"/>
    </source>
</evidence>
<dbReference type="InterPro" id="IPR011262">
    <property type="entry name" value="DNA-dir_RNA_pol_insert"/>
</dbReference>
<comment type="caution">
    <text evidence="9">The sequence shown here is derived from an EMBL/GenBank/DDBJ whole genome shotgun (WGS) entry which is preliminary data.</text>
</comment>
<evidence type="ECO:0000256" key="5">
    <source>
        <dbReference type="ARBA" id="ARBA00023242"/>
    </source>
</evidence>
<dbReference type="Gene3D" id="3.30.1360.10">
    <property type="entry name" value="RNA polymerase, RBP11-like subunit"/>
    <property type="match status" value="1"/>
</dbReference>
<dbReference type="Pfam" id="PF01193">
    <property type="entry name" value="RNA_pol_L"/>
    <property type="match status" value="1"/>
</dbReference>
<dbReference type="GO" id="GO:0005666">
    <property type="term" value="C:RNA polymerase III complex"/>
    <property type="evidence" value="ECO:0007669"/>
    <property type="project" value="TreeGrafter"/>
</dbReference>
<accession>A0A152A5F4</accession>
<dbReference type="InterPro" id="IPR033901">
    <property type="entry name" value="RNAPI/III_AC40"/>
</dbReference>
<protein>
    <recommendedName>
        <fullName evidence="2">DNA-directed RNA polymerases I and III subunit RPAC1</fullName>
    </recommendedName>
</protein>
<evidence type="ECO:0000256" key="3">
    <source>
        <dbReference type="ARBA" id="ARBA00022478"/>
    </source>
</evidence>
<dbReference type="SMART" id="SM00662">
    <property type="entry name" value="RPOLD"/>
    <property type="match status" value="1"/>
</dbReference>
<dbReference type="InterPro" id="IPR011263">
    <property type="entry name" value="DNA-dir_RNA_pol_RpoA/D/Rpb3"/>
</dbReference>
<dbReference type="Gene3D" id="2.170.120.12">
    <property type="entry name" value="DNA-directed RNA polymerase, insert domain"/>
    <property type="match status" value="1"/>
</dbReference>
<dbReference type="InterPro" id="IPR022842">
    <property type="entry name" value="RNAP_Rpo3/Rpb3/RPAC1"/>
</dbReference>
<dbReference type="PROSITE" id="PS00446">
    <property type="entry name" value="RNA_POL_D_30KD"/>
    <property type="match status" value="1"/>
</dbReference>
<gene>
    <name evidence="9" type="ORF">DLAC_01445</name>
</gene>
<dbReference type="PANTHER" id="PTHR11800">
    <property type="entry name" value="DNA-DIRECTED RNA POLYMERASE"/>
    <property type="match status" value="1"/>
</dbReference>
<dbReference type="InterPro" id="IPR036643">
    <property type="entry name" value="RNApol_insert_sf"/>
</dbReference>
<evidence type="ECO:0000256" key="6">
    <source>
        <dbReference type="ARBA" id="ARBA00025804"/>
    </source>
</evidence>
<dbReference type="OMA" id="KKKCRAF"/>
<dbReference type="Proteomes" id="UP000076078">
    <property type="component" value="Unassembled WGS sequence"/>
</dbReference>
<keyword evidence="5" id="KW-0539">Nucleus</keyword>
<dbReference type="InParanoid" id="A0A152A5F4"/>
<keyword evidence="3" id="KW-0240">DNA-directed RNA polymerase</keyword>
<dbReference type="InterPro" id="IPR001514">
    <property type="entry name" value="DNA-dir_RNA_pol_30-40kDasu_CS"/>
</dbReference>
<evidence type="ECO:0000256" key="7">
    <source>
        <dbReference type="SAM" id="MobiDB-lite"/>
    </source>
</evidence>
<comment type="similarity">
    <text evidence="6">Belongs to the archaeal Rpo3/eukaryotic RPB3 RNA polymerase subunit family.</text>
</comment>
<dbReference type="SUPFAM" id="SSF55257">
    <property type="entry name" value="RBP11-like subunits of RNA polymerase"/>
    <property type="match status" value="1"/>
</dbReference>
<name>A0A152A5F4_TIELA</name>
<evidence type="ECO:0000256" key="4">
    <source>
        <dbReference type="ARBA" id="ARBA00023163"/>
    </source>
</evidence>
<dbReference type="NCBIfam" id="NF001988">
    <property type="entry name" value="PRK00783.1"/>
    <property type="match status" value="1"/>
</dbReference>
<organism evidence="9 10">
    <name type="scientific">Tieghemostelium lacteum</name>
    <name type="common">Slime mold</name>
    <name type="synonym">Dictyostelium lacteum</name>
    <dbReference type="NCBI Taxonomy" id="361077"/>
    <lineage>
        <taxon>Eukaryota</taxon>
        <taxon>Amoebozoa</taxon>
        <taxon>Evosea</taxon>
        <taxon>Eumycetozoa</taxon>
        <taxon>Dictyostelia</taxon>
        <taxon>Dictyosteliales</taxon>
        <taxon>Raperosteliaceae</taxon>
        <taxon>Tieghemostelium</taxon>
    </lineage>
</organism>
<proteinExistence type="inferred from homology"/>
<dbReference type="GO" id="GO:0046983">
    <property type="term" value="F:protein dimerization activity"/>
    <property type="evidence" value="ECO:0007669"/>
    <property type="project" value="InterPro"/>
</dbReference>
<feature type="region of interest" description="Disordered" evidence="7">
    <location>
        <begin position="1"/>
        <end position="35"/>
    </location>
</feature>
<dbReference type="OrthoDB" id="270173at2759"/>